<evidence type="ECO:0000313" key="2">
    <source>
        <dbReference type="Proteomes" id="UP001295740"/>
    </source>
</evidence>
<sequence>MSTASATREGTSLNQPTSTTYESHLAIGIAHPRLIAYYAVASRSSQQVVILDRHDRRYHSPEVETSEQMNHPRSDHILKLPDELLDSICANVRPSAKTLALVCRRFDRVATPHLYLDLTLHVLSDLTRDVYSLQAIAYTKVLHRTLKKNPALWPFCRNLTCYFDYLLEPGSRSYLPNDIFTWLTAVQKLEVGVIRGSDTRLTLARHAIQHMPGLTHLKLHSDVDGIDLPEIVQATLA</sequence>
<gene>
    <name evidence="1" type="ORF">KHLLAP_LOCUS3870</name>
</gene>
<name>A0AAI8YG11_9PEZI</name>
<dbReference type="EMBL" id="CAUWAG010000006">
    <property type="protein sequence ID" value="CAJ2503402.1"/>
    <property type="molecule type" value="Genomic_DNA"/>
</dbReference>
<accession>A0AAI8YG11</accession>
<organism evidence="1 2">
    <name type="scientific">Anthostomella pinea</name>
    <dbReference type="NCBI Taxonomy" id="933095"/>
    <lineage>
        <taxon>Eukaryota</taxon>
        <taxon>Fungi</taxon>
        <taxon>Dikarya</taxon>
        <taxon>Ascomycota</taxon>
        <taxon>Pezizomycotina</taxon>
        <taxon>Sordariomycetes</taxon>
        <taxon>Xylariomycetidae</taxon>
        <taxon>Xylariales</taxon>
        <taxon>Xylariaceae</taxon>
        <taxon>Anthostomella</taxon>
    </lineage>
</organism>
<evidence type="ECO:0000313" key="1">
    <source>
        <dbReference type="EMBL" id="CAJ2503402.1"/>
    </source>
</evidence>
<dbReference type="AlphaFoldDB" id="A0AAI8YG11"/>
<dbReference type="Proteomes" id="UP001295740">
    <property type="component" value="Unassembled WGS sequence"/>
</dbReference>
<comment type="caution">
    <text evidence="1">The sequence shown here is derived from an EMBL/GenBank/DDBJ whole genome shotgun (WGS) entry which is preliminary data.</text>
</comment>
<protein>
    <submittedName>
        <fullName evidence="1">Uu.00g107960.m01.CDS01</fullName>
    </submittedName>
</protein>
<proteinExistence type="predicted"/>
<keyword evidence="2" id="KW-1185">Reference proteome</keyword>
<reference evidence="1" key="1">
    <citation type="submission" date="2023-10" db="EMBL/GenBank/DDBJ databases">
        <authorList>
            <person name="Hackl T."/>
        </authorList>
    </citation>
    <scope>NUCLEOTIDE SEQUENCE</scope>
</reference>